<dbReference type="EMBL" id="CP095073">
    <property type="protein sequence ID" value="UOQ44973.1"/>
    <property type="molecule type" value="Genomic_DNA"/>
</dbReference>
<feature type="domain" description="UspA" evidence="2">
    <location>
        <begin position="2"/>
        <end position="144"/>
    </location>
</feature>
<protein>
    <submittedName>
        <fullName evidence="3">Universal stress protein</fullName>
    </submittedName>
</protein>
<dbReference type="PANTHER" id="PTHR31964">
    <property type="entry name" value="ADENINE NUCLEOTIDE ALPHA HYDROLASES-LIKE SUPERFAMILY PROTEIN"/>
    <property type="match status" value="1"/>
</dbReference>
<proteinExistence type="inferred from homology"/>
<dbReference type="RefSeq" id="WP_244711345.1">
    <property type="nucleotide sequence ID" value="NZ_CP095073.1"/>
</dbReference>
<keyword evidence="4" id="KW-1185">Reference proteome</keyword>
<evidence type="ECO:0000259" key="2">
    <source>
        <dbReference type="Pfam" id="PF00582"/>
    </source>
</evidence>
<dbReference type="InterPro" id="IPR006016">
    <property type="entry name" value="UspA"/>
</dbReference>
<dbReference type="SUPFAM" id="SSF52402">
    <property type="entry name" value="Adenine nucleotide alpha hydrolases-like"/>
    <property type="match status" value="1"/>
</dbReference>
<sequence length="144" mass="15506">MAMQILVAYDGSEMSNHAVEEAKAKAKEHPGSVIHVITVVFGTGPVTNAAFMRNIGHELAEKYESDMVQVRTEIEEAQLTAVTNVLVGETNRNPGATICNYAKEHKIDLIIMGNRGLGGVQKLLLGSVSNHVVNHSACPVLVMK</sequence>
<comment type="similarity">
    <text evidence="1">Belongs to the universal stress protein A family.</text>
</comment>
<dbReference type="PANTHER" id="PTHR31964:SF113">
    <property type="entry name" value="USPA DOMAIN-CONTAINING PROTEIN"/>
    <property type="match status" value="1"/>
</dbReference>
<evidence type="ECO:0000313" key="4">
    <source>
        <dbReference type="Proteomes" id="UP000831787"/>
    </source>
</evidence>
<evidence type="ECO:0000313" key="3">
    <source>
        <dbReference type="EMBL" id="UOQ44973.1"/>
    </source>
</evidence>
<dbReference type="PRINTS" id="PR01438">
    <property type="entry name" value="UNVRSLSTRESS"/>
</dbReference>
<dbReference type="Pfam" id="PF00582">
    <property type="entry name" value="Usp"/>
    <property type="match status" value="1"/>
</dbReference>
<dbReference type="InterPro" id="IPR006015">
    <property type="entry name" value="Universal_stress_UspA"/>
</dbReference>
<accession>A0ABY4EM90</accession>
<reference evidence="3 4" key="1">
    <citation type="submission" date="2022-04" db="EMBL/GenBank/DDBJ databases">
        <title>Halobacillus sp. isolated from saltern.</title>
        <authorList>
            <person name="Won M."/>
            <person name="Lee C.-M."/>
            <person name="Woen H.-Y."/>
            <person name="Kwon S.-W."/>
        </authorList>
    </citation>
    <scope>NUCLEOTIDE SEQUENCE [LARGE SCALE GENOMIC DNA]</scope>
    <source>
        <strain evidence="3 4">SSBR10-3</strain>
    </source>
</reference>
<dbReference type="InterPro" id="IPR014729">
    <property type="entry name" value="Rossmann-like_a/b/a_fold"/>
</dbReference>
<dbReference type="Proteomes" id="UP000831787">
    <property type="component" value="Chromosome"/>
</dbReference>
<evidence type="ECO:0000256" key="1">
    <source>
        <dbReference type="ARBA" id="ARBA00008791"/>
    </source>
</evidence>
<dbReference type="CDD" id="cd00293">
    <property type="entry name" value="USP-like"/>
    <property type="match status" value="1"/>
</dbReference>
<gene>
    <name evidence="3" type="ORF">MUN89_03205</name>
</gene>
<name>A0ABY4EM90_9BACI</name>
<organism evidence="3 4">
    <name type="scientific">Halobacillus salinarum</name>
    <dbReference type="NCBI Taxonomy" id="2932257"/>
    <lineage>
        <taxon>Bacteria</taxon>
        <taxon>Bacillati</taxon>
        <taxon>Bacillota</taxon>
        <taxon>Bacilli</taxon>
        <taxon>Bacillales</taxon>
        <taxon>Bacillaceae</taxon>
        <taxon>Halobacillus</taxon>
    </lineage>
</organism>
<dbReference type="Gene3D" id="3.40.50.620">
    <property type="entry name" value="HUPs"/>
    <property type="match status" value="1"/>
</dbReference>